<proteinExistence type="predicted"/>
<comment type="caution">
    <text evidence="3">The sequence shown here is derived from an EMBL/GenBank/DDBJ whole genome shotgun (WGS) entry which is preliminary data.</text>
</comment>
<dbReference type="Pfam" id="PF13416">
    <property type="entry name" value="SBP_bac_8"/>
    <property type="match status" value="1"/>
</dbReference>
<sequence>MRSNHLVALTASVLAVTSTVASAAEPLRVSVWGGSWRDTVAETVGEKFTEETGVEVEYVTGGTMDRLNRAQLAKGDPETDITFTTSHVGWLYANSGLFQELDPERIPNAASMFEEGRISEHHYGAWSYVYTIGYRPDMLPEGVTFDSWEDLWSPELEGMIALPDFDPSHIIAVSAMLEGADIENWREGTERLKALRPNIKSYYSSDGTSQQGMQSGDTPVQVLLSGNAFHQMDEGVPIELVIPEEGAVVGIDTVAINAGTERTELAYEFINYLYDPEVQAEIAELKKLGPMNPDAEVPEDIASLPGVFTTPEEWEEDAFIIDHQQRAQLLSEWKEWFTTEMTGM</sequence>
<reference evidence="3 4" key="1">
    <citation type="submission" date="2019-06" db="EMBL/GenBank/DDBJ databases">
        <title>Metagenome assembled Genome of Spiribacter salinus SL48-SHIP from the microbial mat of Salt Lake 48 (Novosibirsk region, Russia).</title>
        <authorList>
            <person name="Shipova A."/>
            <person name="Rozanov A.S."/>
            <person name="Bryanskaya A.V."/>
            <person name="Peltek S.E."/>
        </authorList>
    </citation>
    <scope>NUCLEOTIDE SEQUENCE [LARGE SCALE GENOMIC DNA]</scope>
    <source>
        <strain evidence="3">SL48-SHIP-2</strain>
    </source>
</reference>
<keyword evidence="1 2" id="KW-0732">Signal</keyword>
<evidence type="ECO:0000313" key="4">
    <source>
        <dbReference type="Proteomes" id="UP000315400"/>
    </source>
</evidence>
<dbReference type="SUPFAM" id="SSF53850">
    <property type="entry name" value="Periplasmic binding protein-like II"/>
    <property type="match status" value="1"/>
</dbReference>
<dbReference type="GO" id="GO:0019808">
    <property type="term" value="F:polyamine binding"/>
    <property type="evidence" value="ECO:0007669"/>
    <property type="project" value="InterPro"/>
</dbReference>
<dbReference type="AlphaFoldDB" id="A0A540VRC9"/>
<dbReference type="InterPro" id="IPR006059">
    <property type="entry name" value="SBP"/>
</dbReference>
<dbReference type="PANTHER" id="PTHR30006">
    <property type="entry name" value="THIAMINE-BINDING PERIPLASMIC PROTEIN-RELATED"/>
    <property type="match status" value="1"/>
</dbReference>
<dbReference type="GO" id="GO:0042597">
    <property type="term" value="C:periplasmic space"/>
    <property type="evidence" value="ECO:0007669"/>
    <property type="project" value="InterPro"/>
</dbReference>
<name>A0A540VRC9_9GAMM</name>
<gene>
    <name evidence="3" type="ORF">FKY71_09160</name>
</gene>
<feature type="signal peptide" evidence="2">
    <location>
        <begin position="1"/>
        <end position="23"/>
    </location>
</feature>
<dbReference type="PRINTS" id="PR00909">
    <property type="entry name" value="SPERMDNBNDNG"/>
</dbReference>
<dbReference type="PANTHER" id="PTHR30006:SF2">
    <property type="entry name" value="ABC TRANSPORTER SUBSTRATE-BINDING PROTEIN"/>
    <property type="match status" value="1"/>
</dbReference>
<organism evidence="3 4">
    <name type="scientific">Spiribacter salinus</name>
    <dbReference type="NCBI Taxonomy" id="1335746"/>
    <lineage>
        <taxon>Bacteria</taxon>
        <taxon>Pseudomonadati</taxon>
        <taxon>Pseudomonadota</taxon>
        <taxon>Gammaproteobacteria</taxon>
        <taxon>Chromatiales</taxon>
        <taxon>Ectothiorhodospiraceae</taxon>
        <taxon>Spiribacter</taxon>
    </lineage>
</organism>
<evidence type="ECO:0000313" key="3">
    <source>
        <dbReference type="EMBL" id="TQE99321.1"/>
    </source>
</evidence>
<dbReference type="InterPro" id="IPR001188">
    <property type="entry name" value="Sperm_putr-bd"/>
</dbReference>
<evidence type="ECO:0000256" key="2">
    <source>
        <dbReference type="SAM" id="SignalP"/>
    </source>
</evidence>
<evidence type="ECO:0000256" key="1">
    <source>
        <dbReference type="ARBA" id="ARBA00022729"/>
    </source>
</evidence>
<accession>A0A540VRC9</accession>
<dbReference type="CDD" id="cd13589">
    <property type="entry name" value="PBP2_polyamine_RpCGA009"/>
    <property type="match status" value="1"/>
</dbReference>
<dbReference type="GO" id="GO:0015846">
    <property type="term" value="P:polyamine transport"/>
    <property type="evidence" value="ECO:0007669"/>
    <property type="project" value="InterPro"/>
</dbReference>
<dbReference type="Proteomes" id="UP000315400">
    <property type="component" value="Unassembled WGS sequence"/>
</dbReference>
<dbReference type="EMBL" id="VIFK01000071">
    <property type="protein sequence ID" value="TQE99321.1"/>
    <property type="molecule type" value="Genomic_DNA"/>
</dbReference>
<dbReference type="Gene3D" id="3.40.190.10">
    <property type="entry name" value="Periplasmic binding protein-like II"/>
    <property type="match status" value="2"/>
</dbReference>
<feature type="chain" id="PRO_5021927640" evidence="2">
    <location>
        <begin position="24"/>
        <end position="344"/>
    </location>
</feature>
<protein>
    <submittedName>
        <fullName evidence="3">ABC transporter substrate-binding protein</fullName>
    </submittedName>
</protein>